<organism evidence="2">
    <name type="scientific">marine sediment metagenome</name>
    <dbReference type="NCBI Taxonomy" id="412755"/>
    <lineage>
        <taxon>unclassified sequences</taxon>
        <taxon>metagenomes</taxon>
        <taxon>ecological metagenomes</taxon>
    </lineage>
</organism>
<dbReference type="InterPro" id="IPR038404">
    <property type="entry name" value="TRAP_DctP_sf"/>
</dbReference>
<proteinExistence type="predicted"/>
<dbReference type="InterPro" id="IPR018389">
    <property type="entry name" value="DctP_fam"/>
</dbReference>
<dbReference type="EMBL" id="LAZR01065906">
    <property type="protein sequence ID" value="KKK54621.1"/>
    <property type="molecule type" value="Genomic_DNA"/>
</dbReference>
<dbReference type="Pfam" id="PF03480">
    <property type="entry name" value="DctP"/>
    <property type="match status" value="1"/>
</dbReference>
<dbReference type="GO" id="GO:0055085">
    <property type="term" value="P:transmembrane transport"/>
    <property type="evidence" value="ECO:0007669"/>
    <property type="project" value="InterPro"/>
</dbReference>
<protein>
    <submittedName>
        <fullName evidence="2">Uncharacterized protein</fullName>
    </submittedName>
</protein>
<dbReference type="NCBIfam" id="NF037995">
    <property type="entry name" value="TRAP_S1"/>
    <property type="match status" value="1"/>
</dbReference>
<dbReference type="PANTHER" id="PTHR33376">
    <property type="match status" value="1"/>
</dbReference>
<comment type="caution">
    <text evidence="2">The sequence shown here is derived from an EMBL/GenBank/DDBJ whole genome shotgun (WGS) entry which is preliminary data.</text>
</comment>
<name>A0A0F8Z3H0_9ZZZZ</name>
<feature type="non-terminal residue" evidence="2">
    <location>
        <position position="171"/>
    </location>
</feature>
<evidence type="ECO:0000256" key="1">
    <source>
        <dbReference type="ARBA" id="ARBA00022729"/>
    </source>
</evidence>
<dbReference type="Gene3D" id="3.40.190.170">
    <property type="entry name" value="Bacterial extracellular solute-binding protein, family 7"/>
    <property type="match status" value="1"/>
</dbReference>
<dbReference type="AlphaFoldDB" id="A0A0F8Z3H0"/>
<accession>A0A0F8Z3H0</accession>
<reference evidence="2" key="1">
    <citation type="journal article" date="2015" name="Nature">
        <title>Complex archaea that bridge the gap between prokaryotes and eukaryotes.</title>
        <authorList>
            <person name="Spang A."/>
            <person name="Saw J.H."/>
            <person name="Jorgensen S.L."/>
            <person name="Zaremba-Niedzwiedzka K."/>
            <person name="Martijn J."/>
            <person name="Lind A.E."/>
            <person name="van Eijk R."/>
            <person name="Schleper C."/>
            <person name="Guy L."/>
            <person name="Ettema T.J."/>
        </authorList>
    </citation>
    <scope>NUCLEOTIDE SEQUENCE</scope>
</reference>
<dbReference type="PANTHER" id="PTHR33376:SF2">
    <property type="entry name" value="DICARBOXYLATE-BINDING PERIPLASMIC PROTEIN"/>
    <property type="match status" value="1"/>
</dbReference>
<dbReference type="GO" id="GO:0030246">
    <property type="term" value="F:carbohydrate binding"/>
    <property type="evidence" value="ECO:0007669"/>
    <property type="project" value="TreeGrafter"/>
</dbReference>
<gene>
    <name evidence="2" type="ORF">LCGC14_3082880</name>
</gene>
<keyword evidence="1" id="KW-0732">Signal</keyword>
<evidence type="ECO:0000313" key="2">
    <source>
        <dbReference type="EMBL" id="KKK54621.1"/>
    </source>
</evidence>
<sequence>MTLQLTIKRLATVATIGGTLAAFAAPAVAVELRGWNIHVEDYPVSIAMESFMEEVTEKTGGEVTGKIYHNGVLGAQPDAIEQVRLGVIDFGEFNLGPMGQSVPEANVTSLPFIFKSIPQMYELMDGAAGEAIGEGMKAKGIMPLGWYAAGARSFYNSQRPINTPADVEGLK</sequence>